<dbReference type="PROSITE" id="PS51767">
    <property type="entry name" value="PEPTIDASE_A1"/>
    <property type="match status" value="1"/>
</dbReference>
<protein>
    <recommendedName>
        <fullName evidence="3">Peptidase A1 domain-containing protein</fullName>
    </recommendedName>
</protein>
<evidence type="ECO:0000259" key="3">
    <source>
        <dbReference type="PROSITE" id="PS51767"/>
    </source>
</evidence>
<keyword evidence="2" id="KW-1133">Transmembrane helix</keyword>
<dbReference type="PANTHER" id="PTHR47966">
    <property type="entry name" value="BETA-SITE APP-CLEAVING ENZYME, ISOFORM A-RELATED"/>
    <property type="match status" value="1"/>
</dbReference>
<feature type="transmembrane region" description="Helical" evidence="2">
    <location>
        <begin position="102"/>
        <end position="121"/>
    </location>
</feature>
<feature type="domain" description="Peptidase A1" evidence="3">
    <location>
        <begin position="1"/>
        <end position="93"/>
    </location>
</feature>
<reference evidence="4" key="1">
    <citation type="submission" date="2015-11" db="EMBL/GenBank/DDBJ databases">
        <title>De novo transcriptome assembly of four potential Pierce s Disease insect vectors from Arizona vineyards.</title>
        <authorList>
            <person name="Tassone E.E."/>
        </authorList>
    </citation>
    <scope>NUCLEOTIDE SEQUENCE</scope>
</reference>
<organism evidence="4">
    <name type="scientific">Graphocephala atropunctata</name>
    <dbReference type="NCBI Taxonomy" id="36148"/>
    <lineage>
        <taxon>Eukaryota</taxon>
        <taxon>Metazoa</taxon>
        <taxon>Ecdysozoa</taxon>
        <taxon>Arthropoda</taxon>
        <taxon>Hexapoda</taxon>
        <taxon>Insecta</taxon>
        <taxon>Pterygota</taxon>
        <taxon>Neoptera</taxon>
        <taxon>Paraneoptera</taxon>
        <taxon>Hemiptera</taxon>
        <taxon>Auchenorrhyncha</taxon>
        <taxon>Membracoidea</taxon>
        <taxon>Cicadellidae</taxon>
        <taxon>Cicadellinae</taxon>
        <taxon>Cicadellini</taxon>
        <taxon>Graphocephala</taxon>
    </lineage>
</organism>
<evidence type="ECO:0000256" key="1">
    <source>
        <dbReference type="ARBA" id="ARBA00007447"/>
    </source>
</evidence>
<proteinExistence type="inferred from homology"/>
<comment type="similarity">
    <text evidence="1">Belongs to the peptidase A1 family.</text>
</comment>
<name>A0A1B6MTF1_9HEMI</name>
<sequence length="124" mass="13647">QINRAIGAQNAGELYIVDCSVVASMPNVSFVINNRFFVLRPQDYILRVAASGGVACVSTFVGSDSLTFYILGDVFMRKYYTVFDMGNNRIGFADSVSGAPTMLSMSTTFLIVLLQIVYLFCNKQ</sequence>
<dbReference type="InterPro" id="IPR021109">
    <property type="entry name" value="Peptidase_aspartic_dom_sf"/>
</dbReference>
<dbReference type="SUPFAM" id="SSF50630">
    <property type="entry name" value="Acid proteases"/>
    <property type="match status" value="1"/>
</dbReference>
<evidence type="ECO:0000313" key="4">
    <source>
        <dbReference type="EMBL" id="JAT39214.1"/>
    </source>
</evidence>
<evidence type="ECO:0000256" key="2">
    <source>
        <dbReference type="SAM" id="Phobius"/>
    </source>
</evidence>
<gene>
    <name evidence="4" type="ORF">g.24486</name>
</gene>
<dbReference type="GO" id="GO:0006508">
    <property type="term" value="P:proteolysis"/>
    <property type="evidence" value="ECO:0007669"/>
    <property type="project" value="InterPro"/>
</dbReference>
<dbReference type="Gene3D" id="2.40.70.10">
    <property type="entry name" value="Acid Proteases"/>
    <property type="match status" value="1"/>
</dbReference>
<feature type="transmembrane region" description="Helical" evidence="2">
    <location>
        <begin position="44"/>
        <end position="71"/>
    </location>
</feature>
<accession>A0A1B6MTF1</accession>
<dbReference type="EMBL" id="GEBQ01000763">
    <property type="protein sequence ID" value="JAT39214.1"/>
    <property type="molecule type" value="Transcribed_RNA"/>
</dbReference>
<keyword evidence="2" id="KW-0812">Transmembrane</keyword>
<dbReference type="Pfam" id="PF00026">
    <property type="entry name" value="Asp"/>
    <property type="match status" value="1"/>
</dbReference>
<feature type="non-terminal residue" evidence="4">
    <location>
        <position position="1"/>
    </location>
</feature>
<dbReference type="AlphaFoldDB" id="A0A1B6MTF1"/>
<dbReference type="InterPro" id="IPR001461">
    <property type="entry name" value="Aspartic_peptidase_A1"/>
</dbReference>
<dbReference type="PANTHER" id="PTHR47966:SF51">
    <property type="entry name" value="BETA-SITE APP-CLEAVING ENZYME, ISOFORM A-RELATED"/>
    <property type="match status" value="1"/>
</dbReference>
<keyword evidence="2" id="KW-0472">Membrane</keyword>
<dbReference type="GO" id="GO:0004190">
    <property type="term" value="F:aspartic-type endopeptidase activity"/>
    <property type="evidence" value="ECO:0007669"/>
    <property type="project" value="InterPro"/>
</dbReference>
<dbReference type="InterPro" id="IPR033121">
    <property type="entry name" value="PEPTIDASE_A1"/>
</dbReference>